<accession>A0A081BL94</accession>
<dbReference type="InterPro" id="IPR024747">
    <property type="entry name" value="Pyridox_Oxase-rel"/>
</dbReference>
<dbReference type="InterPro" id="IPR012349">
    <property type="entry name" value="Split_barrel_FMN-bd"/>
</dbReference>
<sequence length="161" mass="17892">MQARMKANQLTAEQIHTILSEEQVGRLATLNDAGFPYITPAHFAYINGKIYIHGLIKGQKIENIQKNGKVCFEVERMGKLLLADQPCDVNTEYASVIILGEAHLLNEERQKIEALNAIVAKYAPTLTGKMFPANMLAATSVIEITIVECTGKFYNEHCQTP</sequence>
<dbReference type="Gene3D" id="2.30.110.10">
    <property type="entry name" value="Electron Transport, Fmn-binding Protein, Chain A"/>
    <property type="match status" value="1"/>
</dbReference>
<dbReference type="Pfam" id="PF12900">
    <property type="entry name" value="Pyridox_ox_2"/>
    <property type="match status" value="1"/>
</dbReference>
<protein>
    <submittedName>
        <fullName evidence="1">Pyridoxamine 5'-phosphate oxidase-related, FMN-binding protein</fullName>
    </submittedName>
</protein>
<evidence type="ECO:0000313" key="2">
    <source>
        <dbReference type="Proteomes" id="UP000030700"/>
    </source>
</evidence>
<dbReference type="SUPFAM" id="SSF50475">
    <property type="entry name" value="FMN-binding split barrel"/>
    <property type="match status" value="1"/>
</dbReference>
<reference evidence="1" key="1">
    <citation type="journal article" date="2015" name="PeerJ">
        <title>First genomic representation of candidate bacterial phylum KSB3 points to enhanced environmental sensing as a trigger of wastewater bulking.</title>
        <authorList>
            <person name="Sekiguchi Y."/>
            <person name="Ohashi A."/>
            <person name="Parks D.H."/>
            <person name="Yamauchi T."/>
            <person name="Tyson G.W."/>
            <person name="Hugenholtz P."/>
        </authorList>
    </citation>
    <scope>NUCLEOTIDE SEQUENCE [LARGE SCALE GENOMIC DNA]</scope>
</reference>
<dbReference type="HOGENOM" id="CLU_067890_2_2_0"/>
<keyword evidence="2" id="KW-1185">Reference proteome</keyword>
<dbReference type="EMBL" id="DF820457">
    <property type="protein sequence ID" value="GAK51160.1"/>
    <property type="molecule type" value="Genomic_DNA"/>
</dbReference>
<dbReference type="Proteomes" id="UP000030700">
    <property type="component" value="Unassembled WGS sequence"/>
</dbReference>
<evidence type="ECO:0000313" key="1">
    <source>
        <dbReference type="EMBL" id="GAK51160.1"/>
    </source>
</evidence>
<gene>
    <name evidence="1" type="ORF">U14_02402</name>
</gene>
<dbReference type="PANTHER" id="PTHR34071:SF2">
    <property type="entry name" value="FLAVIN-NUCLEOTIDE-BINDING PROTEIN"/>
    <property type="match status" value="1"/>
</dbReference>
<organism evidence="1">
    <name type="scientific">Candidatus Moduliflexus flocculans</name>
    <dbReference type="NCBI Taxonomy" id="1499966"/>
    <lineage>
        <taxon>Bacteria</taxon>
        <taxon>Candidatus Moduliflexota</taxon>
        <taxon>Candidatus Moduliflexia</taxon>
        <taxon>Candidatus Moduliflexales</taxon>
        <taxon>Candidatus Moduliflexaceae</taxon>
    </lineage>
</organism>
<proteinExistence type="predicted"/>
<dbReference type="STRING" id="1499966.U14_02402"/>
<dbReference type="AlphaFoldDB" id="A0A081BL94"/>
<name>A0A081BL94_9BACT</name>
<dbReference type="PANTHER" id="PTHR34071">
    <property type="entry name" value="5-NITROIMIDAZOLE ANTIBIOTICS RESISTANCE PROTEIN, NIMA-FAMILY-RELATED PROTEIN-RELATED"/>
    <property type="match status" value="1"/>
</dbReference>